<name>A0AAJ0BDM2_9PEZI</name>
<feature type="compositionally biased region" description="Polar residues" evidence="14">
    <location>
        <begin position="90"/>
        <end position="105"/>
    </location>
</feature>
<evidence type="ECO:0000313" key="17">
    <source>
        <dbReference type="Proteomes" id="UP001239445"/>
    </source>
</evidence>
<feature type="region of interest" description="Disordered" evidence="14">
    <location>
        <begin position="90"/>
        <end position="112"/>
    </location>
</feature>
<feature type="compositionally biased region" description="Pro residues" evidence="14">
    <location>
        <begin position="54"/>
        <end position="64"/>
    </location>
</feature>
<evidence type="ECO:0000256" key="6">
    <source>
        <dbReference type="ARBA" id="ARBA00022630"/>
    </source>
</evidence>
<dbReference type="GO" id="GO:0009398">
    <property type="term" value="P:FMN biosynthetic process"/>
    <property type="evidence" value="ECO:0007669"/>
    <property type="project" value="TreeGrafter"/>
</dbReference>
<feature type="compositionally biased region" description="Pro residues" evidence="14">
    <location>
        <begin position="1"/>
        <end position="25"/>
    </location>
</feature>
<dbReference type="GO" id="GO:0008531">
    <property type="term" value="F:riboflavin kinase activity"/>
    <property type="evidence" value="ECO:0007669"/>
    <property type="project" value="UniProtKB-EC"/>
</dbReference>
<dbReference type="PANTHER" id="PTHR22749">
    <property type="entry name" value="RIBOFLAVIN KINASE/FMN ADENYLYLTRANSFERASE"/>
    <property type="match status" value="1"/>
</dbReference>
<evidence type="ECO:0000256" key="8">
    <source>
        <dbReference type="ARBA" id="ARBA00022679"/>
    </source>
</evidence>
<evidence type="ECO:0000256" key="12">
    <source>
        <dbReference type="ARBA" id="ARBA00029960"/>
    </source>
</evidence>
<dbReference type="PANTHER" id="PTHR22749:SF6">
    <property type="entry name" value="RIBOFLAVIN KINASE"/>
    <property type="match status" value="1"/>
</dbReference>
<evidence type="ECO:0000256" key="9">
    <source>
        <dbReference type="ARBA" id="ARBA00022741"/>
    </source>
</evidence>
<evidence type="ECO:0000256" key="13">
    <source>
        <dbReference type="ARBA" id="ARBA00047880"/>
    </source>
</evidence>
<proteinExistence type="inferred from homology"/>
<feature type="region of interest" description="Disordered" evidence="14">
    <location>
        <begin position="1"/>
        <end position="70"/>
    </location>
</feature>
<protein>
    <recommendedName>
        <fullName evidence="5">Riboflavin kinase</fullName>
        <ecNumber evidence="4">2.7.1.26</ecNumber>
    </recommendedName>
    <alternativeName>
        <fullName evidence="12">Flavin mononucleotide kinase 1</fullName>
    </alternativeName>
</protein>
<keyword evidence="7" id="KW-0288">FMN</keyword>
<dbReference type="GO" id="GO:0005524">
    <property type="term" value="F:ATP binding"/>
    <property type="evidence" value="ECO:0007669"/>
    <property type="project" value="UniProtKB-KW"/>
</dbReference>
<evidence type="ECO:0000256" key="14">
    <source>
        <dbReference type="SAM" id="MobiDB-lite"/>
    </source>
</evidence>
<accession>A0AAJ0BDM2</accession>
<evidence type="ECO:0000256" key="11">
    <source>
        <dbReference type="ARBA" id="ARBA00022840"/>
    </source>
</evidence>
<keyword evidence="11" id="KW-0067">ATP-binding</keyword>
<evidence type="ECO:0000256" key="4">
    <source>
        <dbReference type="ARBA" id="ARBA00012105"/>
    </source>
</evidence>
<feature type="domain" description="Riboflavin kinase" evidence="15">
    <location>
        <begin position="402"/>
        <end position="542"/>
    </location>
</feature>
<evidence type="ECO:0000256" key="10">
    <source>
        <dbReference type="ARBA" id="ARBA00022777"/>
    </source>
</evidence>
<dbReference type="GO" id="GO:0005739">
    <property type="term" value="C:mitochondrion"/>
    <property type="evidence" value="ECO:0007669"/>
    <property type="project" value="TreeGrafter"/>
</dbReference>
<dbReference type="InterPro" id="IPR023465">
    <property type="entry name" value="Riboflavin_kinase_dom_sf"/>
</dbReference>
<dbReference type="SMART" id="SM00904">
    <property type="entry name" value="Flavokinase"/>
    <property type="match status" value="1"/>
</dbReference>
<dbReference type="EC" id="2.7.1.26" evidence="4"/>
<dbReference type="SUPFAM" id="SSF82114">
    <property type="entry name" value="Riboflavin kinase-like"/>
    <property type="match status" value="1"/>
</dbReference>
<evidence type="ECO:0000259" key="15">
    <source>
        <dbReference type="SMART" id="SM00904"/>
    </source>
</evidence>
<comment type="function">
    <text evidence="1">Catalyzes the phosphorylation of riboflavin (vitamin B2) to form flavin mononucleotide (FMN) coenzyme.</text>
</comment>
<dbReference type="GO" id="GO:0009231">
    <property type="term" value="P:riboflavin biosynthetic process"/>
    <property type="evidence" value="ECO:0007669"/>
    <property type="project" value="InterPro"/>
</dbReference>
<comment type="caution">
    <text evidence="16">The sequence shown here is derived from an EMBL/GenBank/DDBJ whole genome shotgun (WGS) entry which is preliminary data.</text>
</comment>
<evidence type="ECO:0000256" key="5">
    <source>
        <dbReference type="ARBA" id="ARBA00017394"/>
    </source>
</evidence>
<dbReference type="InterPro" id="IPR015865">
    <property type="entry name" value="Riboflavin_kinase_bac/euk"/>
</dbReference>
<dbReference type="AlphaFoldDB" id="A0AAJ0BDM2"/>
<keyword evidence="6" id="KW-0285">Flavoprotein</keyword>
<dbReference type="Proteomes" id="UP001239445">
    <property type="component" value="Unassembled WGS sequence"/>
</dbReference>
<evidence type="ECO:0000256" key="2">
    <source>
        <dbReference type="ARBA" id="ARBA00005201"/>
    </source>
</evidence>
<comment type="pathway">
    <text evidence="2">Cofactor biosynthesis; FMN biosynthesis; FMN from riboflavin (ATP route): step 1/1.</text>
</comment>
<comment type="catalytic activity">
    <reaction evidence="13">
        <text>riboflavin + ATP = FMN + ADP + H(+)</text>
        <dbReference type="Rhea" id="RHEA:14357"/>
        <dbReference type="ChEBI" id="CHEBI:15378"/>
        <dbReference type="ChEBI" id="CHEBI:30616"/>
        <dbReference type="ChEBI" id="CHEBI:57986"/>
        <dbReference type="ChEBI" id="CHEBI:58210"/>
        <dbReference type="ChEBI" id="CHEBI:456216"/>
        <dbReference type="EC" id="2.7.1.26"/>
    </reaction>
</comment>
<dbReference type="InterPro" id="IPR023468">
    <property type="entry name" value="Riboflavin_kinase"/>
</dbReference>
<dbReference type="Pfam" id="PF01687">
    <property type="entry name" value="Flavokinase"/>
    <property type="match status" value="1"/>
</dbReference>
<sequence>MEEPPPPYPGLPLPPPPFPPRPPKVPNNGFDFAPPPTAGDARQASRHHVESPWLQPPGPPPGPAGPGRLRLQTSMPDLRGPFYQQQMYTPSSAASPATFGPSTPVSAPPVDSNAEKSFWRTALSETRHLATGLLPPATESTKHYTILRHSSALVWYRGSATSVAITVFSDAAHPISEDRTVWMQQRGVTGDSGMKIKALMGATGGWIDVTPEVRVTVDVNEKDEEERARARDIARVASKSLREMGGPAKAHVPRETHVVRIPAVASDGYFRLAVCVGDERKRKVLCHSPVFRVASASADASVIRGASLSTLPIEMGVKVASVVASNAVARYTGPVVGIVQGGMDRLRPGLVAREAGRFVVGGTGRDKATGEIYYPDVSPGTRRERFGADETPRPIGPDAGPEAPFPVKFSGRVIPGTGRSTAELGMPTANLAGLAPEDVHHRLRGVYFGWAALDDPNAPEPVWHQCIITAGPPSSPQASRSVVVENQITAHLFHEFSCPPFFGAKLRVITMGFIRHNLLPEEKRYTLDVVSRDVILTVASLARAGWGPHLAVRQLREAKSARNLGERIGDVRDKVQRRVTDRVPLDVLGIRTTGQEARDVLLGRGGYWIKR</sequence>
<dbReference type="Gene3D" id="2.40.30.30">
    <property type="entry name" value="Riboflavin kinase-like"/>
    <property type="match status" value="1"/>
</dbReference>
<reference evidence="16" key="1">
    <citation type="submission" date="2023-06" db="EMBL/GenBank/DDBJ databases">
        <title>Genome-scale phylogeny and comparative genomics of the fungal order Sordariales.</title>
        <authorList>
            <consortium name="Lawrence Berkeley National Laboratory"/>
            <person name="Hensen N."/>
            <person name="Bonometti L."/>
            <person name="Westerberg I."/>
            <person name="Brannstrom I.O."/>
            <person name="Guillou S."/>
            <person name="Cros-Aarteil S."/>
            <person name="Calhoun S."/>
            <person name="Haridas S."/>
            <person name="Kuo A."/>
            <person name="Mondo S."/>
            <person name="Pangilinan J."/>
            <person name="Riley R."/>
            <person name="Labutti K."/>
            <person name="Andreopoulos B."/>
            <person name="Lipzen A."/>
            <person name="Chen C."/>
            <person name="Yanf M."/>
            <person name="Daum C."/>
            <person name="Ng V."/>
            <person name="Clum A."/>
            <person name="Steindorff A."/>
            <person name="Ohm R."/>
            <person name="Martin F."/>
            <person name="Silar P."/>
            <person name="Natvig D."/>
            <person name="Lalanne C."/>
            <person name="Gautier V."/>
            <person name="Ament-Velasquez S.L."/>
            <person name="Kruys A."/>
            <person name="Hutchinson M.I."/>
            <person name="Powell A.J."/>
            <person name="Barry K."/>
            <person name="Miller A.N."/>
            <person name="Grigoriev I.V."/>
            <person name="Debuchy R."/>
            <person name="Gladieux P."/>
            <person name="Thoren M.H."/>
            <person name="Johannesson H."/>
        </authorList>
    </citation>
    <scope>NUCLEOTIDE SEQUENCE</scope>
    <source>
        <strain evidence="16">PSN4</strain>
    </source>
</reference>
<gene>
    <name evidence="16" type="ORF">QBC47DRAFT_184324</name>
</gene>
<evidence type="ECO:0000256" key="1">
    <source>
        <dbReference type="ARBA" id="ARBA00003572"/>
    </source>
</evidence>
<organism evidence="16 17">
    <name type="scientific">Echria macrotheca</name>
    <dbReference type="NCBI Taxonomy" id="438768"/>
    <lineage>
        <taxon>Eukaryota</taxon>
        <taxon>Fungi</taxon>
        <taxon>Dikarya</taxon>
        <taxon>Ascomycota</taxon>
        <taxon>Pezizomycotina</taxon>
        <taxon>Sordariomycetes</taxon>
        <taxon>Sordariomycetidae</taxon>
        <taxon>Sordariales</taxon>
        <taxon>Schizotheciaceae</taxon>
        <taxon>Echria</taxon>
    </lineage>
</organism>
<keyword evidence="17" id="KW-1185">Reference proteome</keyword>
<comment type="similarity">
    <text evidence="3">Belongs to the flavokinase family.</text>
</comment>
<dbReference type="EMBL" id="MU839832">
    <property type="protein sequence ID" value="KAK1756294.1"/>
    <property type="molecule type" value="Genomic_DNA"/>
</dbReference>
<evidence type="ECO:0000256" key="7">
    <source>
        <dbReference type="ARBA" id="ARBA00022643"/>
    </source>
</evidence>
<keyword evidence="10" id="KW-0418">Kinase</keyword>
<keyword evidence="9" id="KW-0547">Nucleotide-binding</keyword>
<evidence type="ECO:0000313" key="16">
    <source>
        <dbReference type="EMBL" id="KAK1756294.1"/>
    </source>
</evidence>
<keyword evidence="8" id="KW-0808">Transferase</keyword>
<evidence type="ECO:0000256" key="3">
    <source>
        <dbReference type="ARBA" id="ARBA00010108"/>
    </source>
</evidence>